<sequence length="131" mass="14333">MKLLIDNNLAPRLGRGLGALFDGIHEVVHIRDKFGTGSLPDEAWIEALGKEGGWCVLSADRRIAAKKPSRDLFLRSNLIGSFPLPAVTRLPLTSLTARILYLWPVLETTAGAMDRGCFEVGIKGNRLRPIA</sequence>
<organism evidence="2 3">
    <name type="scientific">Sphingomonas mollis</name>
    <dbReference type="NCBI Taxonomy" id="2795726"/>
    <lineage>
        <taxon>Bacteria</taxon>
        <taxon>Pseudomonadati</taxon>
        <taxon>Pseudomonadota</taxon>
        <taxon>Alphaproteobacteria</taxon>
        <taxon>Sphingomonadales</taxon>
        <taxon>Sphingomonadaceae</taxon>
        <taxon>Sphingomonas</taxon>
    </lineage>
</organism>
<feature type="domain" description="VapC45 PIN like" evidence="1">
    <location>
        <begin position="1"/>
        <end position="79"/>
    </location>
</feature>
<evidence type="ECO:0000259" key="1">
    <source>
        <dbReference type="Pfam" id="PF18478"/>
    </source>
</evidence>
<comment type="caution">
    <text evidence="2">The sequence shown here is derived from an EMBL/GenBank/DDBJ whole genome shotgun (WGS) entry which is preliminary data.</text>
</comment>
<name>A0ABS0XUW8_9SPHN</name>
<evidence type="ECO:0000313" key="3">
    <source>
        <dbReference type="Proteomes" id="UP000640426"/>
    </source>
</evidence>
<keyword evidence="3" id="KW-1185">Reference proteome</keyword>
<evidence type="ECO:0000313" key="2">
    <source>
        <dbReference type="EMBL" id="MBJ6123530.1"/>
    </source>
</evidence>
<proteinExistence type="predicted"/>
<gene>
    <name evidence="2" type="ORF">JAO74_17235</name>
</gene>
<dbReference type="EMBL" id="JAELXS010000015">
    <property type="protein sequence ID" value="MBJ6123530.1"/>
    <property type="molecule type" value="Genomic_DNA"/>
</dbReference>
<dbReference type="Proteomes" id="UP000640426">
    <property type="component" value="Unassembled WGS sequence"/>
</dbReference>
<protein>
    <recommendedName>
        <fullName evidence="1">VapC45 PIN like domain-containing protein</fullName>
    </recommendedName>
</protein>
<dbReference type="Pfam" id="PF18478">
    <property type="entry name" value="PIN_10"/>
    <property type="match status" value="1"/>
</dbReference>
<dbReference type="RefSeq" id="WP_199041140.1">
    <property type="nucleotide sequence ID" value="NZ_JAELXS010000015.1"/>
</dbReference>
<accession>A0ABS0XUW8</accession>
<dbReference type="InterPro" id="IPR041375">
    <property type="entry name" value="VapC45_PIN-like"/>
</dbReference>
<reference evidence="3" key="1">
    <citation type="submission" date="2020-12" db="EMBL/GenBank/DDBJ databases">
        <title>Hymenobacter sp.</title>
        <authorList>
            <person name="Kim M.K."/>
        </authorList>
    </citation>
    <scope>NUCLEOTIDE SEQUENCE [LARGE SCALE GENOMIC DNA]</scope>
    <source>
        <strain evidence="3">BT553</strain>
    </source>
</reference>